<gene>
    <name evidence="1" type="ORF">LCGC14_2890060</name>
</gene>
<proteinExistence type="predicted"/>
<comment type="caution">
    <text evidence="1">The sequence shown here is derived from an EMBL/GenBank/DDBJ whole genome shotgun (WGS) entry which is preliminary data.</text>
</comment>
<reference evidence="1" key="1">
    <citation type="journal article" date="2015" name="Nature">
        <title>Complex archaea that bridge the gap between prokaryotes and eukaryotes.</title>
        <authorList>
            <person name="Spang A."/>
            <person name="Saw J.H."/>
            <person name="Jorgensen S.L."/>
            <person name="Zaremba-Niedzwiedzka K."/>
            <person name="Martijn J."/>
            <person name="Lind A.E."/>
            <person name="van Eijk R."/>
            <person name="Schleper C."/>
            <person name="Guy L."/>
            <person name="Ettema T.J."/>
        </authorList>
    </citation>
    <scope>NUCLEOTIDE SEQUENCE</scope>
</reference>
<dbReference type="EMBL" id="LAZR01056616">
    <property type="protein sequence ID" value="KKK73813.1"/>
    <property type="molecule type" value="Genomic_DNA"/>
</dbReference>
<organism evidence="1">
    <name type="scientific">marine sediment metagenome</name>
    <dbReference type="NCBI Taxonomy" id="412755"/>
    <lineage>
        <taxon>unclassified sequences</taxon>
        <taxon>metagenomes</taxon>
        <taxon>ecological metagenomes</taxon>
    </lineage>
</organism>
<sequence length="195" mass="21608">MRLPRFIAPTTPSAGTGLVRASDIGALTDTGSAEFAAIAGAGKALQGVAGLAFRAYQNRQALDDQVFAGEADKRAFDAHKEGMGTYIEFDPSIGNTNPNDPKSYYDGTKIINFNNAKKEEFLNLTYKDYEVKIPMYKSLDDVPIEIIFVYLRLHSDPCIRCHKLERCDVLVTLNGLCRVCVVNEHIDGMMWGKHK</sequence>
<evidence type="ECO:0000313" key="1">
    <source>
        <dbReference type="EMBL" id="KKK73813.1"/>
    </source>
</evidence>
<dbReference type="AlphaFoldDB" id="A0A0F8XXS7"/>
<name>A0A0F8XXS7_9ZZZZ</name>
<protein>
    <submittedName>
        <fullName evidence="1">Uncharacterized protein</fullName>
    </submittedName>
</protein>
<accession>A0A0F8XXS7</accession>